<comment type="similarity">
    <text evidence="1">Belongs to the RCAN family.</text>
</comment>
<dbReference type="EMBL" id="JBEVYD010000008">
    <property type="protein sequence ID" value="KAL3231191.1"/>
    <property type="molecule type" value="Genomic_DNA"/>
</dbReference>
<evidence type="ECO:0000313" key="2">
    <source>
        <dbReference type="EMBL" id="KAL3231191.1"/>
    </source>
</evidence>
<dbReference type="Proteomes" id="UP001623330">
    <property type="component" value="Unassembled WGS sequence"/>
</dbReference>
<dbReference type="Pfam" id="PF04847">
    <property type="entry name" value="Calcipressin"/>
    <property type="match status" value="1"/>
</dbReference>
<dbReference type="PANTHER" id="PTHR10300:SF14">
    <property type="entry name" value="PROTEIN SARAH"/>
    <property type="match status" value="1"/>
</dbReference>
<sequence length="196" mass="22120">MDSLVTDTIIVTSNKVNITDSSTLPLFNEWFLKHILLRFRVEESNPIKLIILRNFKRCLIVCPDHIISEAVMSTMKETPPCEDLIFNYSLTDSLGNATLEKDYLKVPEHEKLYLISPPCSPPPEFDYSKCEDRPSMKTHAHEILRPLHKATSFVAVESSVGKITVDTCDDIDNSGPTLEGVRTALPPKSIFDDIED</sequence>
<reference evidence="2 3" key="1">
    <citation type="submission" date="2024-05" db="EMBL/GenBank/DDBJ databases">
        <title>Long read based assembly of the Candida bracarensis genome reveals expanded adhesin content.</title>
        <authorList>
            <person name="Marcet-Houben M."/>
            <person name="Ksiezopolska E."/>
            <person name="Gabaldon T."/>
        </authorList>
    </citation>
    <scope>NUCLEOTIDE SEQUENCE [LARGE SCALE GENOMIC DNA]</scope>
    <source>
        <strain evidence="2 3">CBM6</strain>
    </source>
</reference>
<evidence type="ECO:0000256" key="1">
    <source>
        <dbReference type="ARBA" id="ARBA00008209"/>
    </source>
</evidence>
<dbReference type="InterPro" id="IPR006931">
    <property type="entry name" value="Calcipressin"/>
</dbReference>
<dbReference type="PANTHER" id="PTHR10300">
    <property type="entry name" value="CALCIPRESSIN"/>
    <property type="match status" value="1"/>
</dbReference>
<gene>
    <name evidence="2" type="ORF">RNJ44_00830</name>
</gene>
<organism evidence="2 3">
    <name type="scientific">Nakaseomyces bracarensis</name>
    <dbReference type="NCBI Taxonomy" id="273131"/>
    <lineage>
        <taxon>Eukaryota</taxon>
        <taxon>Fungi</taxon>
        <taxon>Dikarya</taxon>
        <taxon>Ascomycota</taxon>
        <taxon>Saccharomycotina</taxon>
        <taxon>Saccharomycetes</taxon>
        <taxon>Saccharomycetales</taxon>
        <taxon>Saccharomycetaceae</taxon>
        <taxon>Nakaseomyces</taxon>
    </lineage>
</organism>
<accession>A0ABR4NS75</accession>
<comment type="caution">
    <text evidence="2">The sequence shown here is derived from an EMBL/GenBank/DDBJ whole genome shotgun (WGS) entry which is preliminary data.</text>
</comment>
<keyword evidence="3" id="KW-1185">Reference proteome</keyword>
<proteinExistence type="inferred from homology"/>
<protein>
    <submittedName>
        <fullName evidence="2">Calcipressin-like protein</fullName>
    </submittedName>
</protein>
<evidence type="ECO:0000313" key="3">
    <source>
        <dbReference type="Proteomes" id="UP001623330"/>
    </source>
</evidence>
<name>A0ABR4NS75_9SACH</name>